<dbReference type="Proteomes" id="UP000887565">
    <property type="component" value="Unplaced"/>
</dbReference>
<protein>
    <submittedName>
        <fullName evidence="2">LIM zinc-binding domain-containing protein</fullName>
    </submittedName>
</protein>
<organism evidence="1 2">
    <name type="scientific">Romanomermis culicivorax</name>
    <name type="common">Nematode worm</name>
    <dbReference type="NCBI Taxonomy" id="13658"/>
    <lineage>
        <taxon>Eukaryota</taxon>
        <taxon>Metazoa</taxon>
        <taxon>Ecdysozoa</taxon>
        <taxon>Nematoda</taxon>
        <taxon>Enoplea</taxon>
        <taxon>Dorylaimia</taxon>
        <taxon>Mermithida</taxon>
        <taxon>Mermithoidea</taxon>
        <taxon>Mermithidae</taxon>
        <taxon>Romanomermis</taxon>
    </lineage>
</organism>
<dbReference type="Gene3D" id="2.10.110.10">
    <property type="entry name" value="Cysteine Rich Protein"/>
    <property type="match status" value="2"/>
</dbReference>
<dbReference type="WBParaSite" id="nRc.2.0.1.t11796-RA">
    <property type="protein sequence ID" value="nRc.2.0.1.t11796-RA"/>
    <property type="gene ID" value="nRc.2.0.1.g11796"/>
</dbReference>
<name>A0A915IF00_ROMCU</name>
<reference evidence="2" key="1">
    <citation type="submission" date="2022-11" db="UniProtKB">
        <authorList>
            <consortium name="WormBaseParasite"/>
        </authorList>
    </citation>
    <scope>IDENTIFICATION</scope>
</reference>
<keyword evidence="1" id="KW-1185">Reference proteome</keyword>
<sequence length="113" mass="12796">MDVKIDIRRNCPAIRTFNGRRRTDYVTVFQYFFHPTCLRCRLCKKALTPPTTDLFCAQTFCLGHRGKDISPTTACFKCKKRLPNVFGPDVIVGFGNGYHKACMACVDCQKGPP</sequence>
<evidence type="ECO:0000313" key="2">
    <source>
        <dbReference type="WBParaSite" id="nRc.2.0.1.t11796-RA"/>
    </source>
</evidence>
<proteinExistence type="predicted"/>
<dbReference type="AlphaFoldDB" id="A0A915IF00"/>
<accession>A0A915IF00</accession>
<evidence type="ECO:0000313" key="1">
    <source>
        <dbReference type="Proteomes" id="UP000887565"/>
    </source>
</evidence>